<dbReference type="InterPro" id="IPR001507">
    <property type="entry name" value="ZP_dom"/>
</dbReference>
<dbReference type="PROSITE" id="PS51034">
    <property type="entry name" value="ZP_2"/>
    <property type="match status" value="1"/>
</dbReference>
<gene>
    <name evidence="4" type="ORF">OESDEN_16171</name>
</gene>
<protein>
    <recommendedName>
        <fullName evidence="3">ZP domain-containing protein</fullName>
    </recommendedName>
</protein>
<dbReference type="OrthoDB" id="5842075at2759"/>
<dbReference type="EMBL" id="KN570063">
    <property type="protein sequence ID" value="KHJ84119.1"/>
    <property type="molecule type" value="Genomic_DNA"/>
</dbReference>
<feature type="domain" description="ZP" evidence="3">
    <location>
        <begin position="1"/>
        <end position="37"/>
    </location>
</feature>
<evidence type="ECO:0000259" key="3">
    <source>
        <dbReference type="PROSITE" id="PS51034"/>
    </source>
</evidence>
<dbReference type="Proteomes" id="UP000053660">
    <property type="component" value="Unassembled WGS sequence"/>
</dbReference>
<dbReference type="PANTHER" id="PTHR22907">
    <property type="entry name" value="GH04558P"/>
    <property type="match status" value="1"/>
</dbReference>
<accession>A0A0B1SGU1</accession>
<keyword evidence="5" id="KW-1185">Reference proteome</keyword>
<evidence type="ECO:0000256" key="1">
    <source>
        <dbReference type="ARBA" id="ARBA00022729"/>
    </source>
</evidence>
<feature type="region of interest" description="Disordered" evidence="2">
    <location>
        <begin position="41"/>
        <end position="82"/>
    </location>
</feature>
<evidence type="ECO:0000313" key="4">
    <source>
        <dbReference type="EMBL" id="KHJ84119.1"/>
    </source>
</evidence>
<name>A0A0B1SGU1_OESDE</name>
<keyword evidence="1" id="KW-0732">Signal</keyword>
<organism evidence="4 5">
    <name type="scientific">Oesophagostomum dentatum</name>
    <name type="common">Nodular worm</name>
    <dbReference type="NCBI Taxonomy" id="61180"/>
    <lineage>
        <taxon>Eukaryota</taxon>
        <taxon>Metazoa</taxon>
        <taxon>Ecdysozoa</taxon>
        <taxon>Nematoda</taxon>
        <taxon>Chromadorea</taxon>
        <taxon>Rhabditida</taxon>
        <taxon>Rhabditina</taxon>
        <taxon>Rhabditomorpha</taxon>
        <taxon>Strongyloidea</taxon>
        <taxon>Strongylidae</taxon>
        <taxon>Oesophagostomum</taxon>
    </lineage>
</organism>
<dbReference type="PANTHER" id="PTHR22907:SF53">
    <property type="entry name" value="VON WILLEBRAND FACTOR TYPE A DOMAIN PROTEIN"/>
    <property type="match status" value="1"/>
</dbReference>
<evidence type="ECO:0000313" key="5">
    <source>
        <dbReference type="Proteomes" id="UP000053660"/>
    </source>
</evidence>
<evidence type="ECO:0000256" key="2">
    <source>
        <dbReference type="SAM" id="MobiDB-lite"/>
    </source>
</evidence>
<proteinExistence type="predicted"/>
<reference evidence="4 5" key="1">
    <citation type="submission" date="2014-03" db="EMBL/GenBank/DDBJ databases">
        <title>Draft genome of the hookworm Oesophagostomum dentatum.</title>
        <authorList>
            <person name="Mitreva M."/>
        </authorList>
    </citation>
    <scope>NUCLEOTIDE SEQUENCE [LARGE SCALE GENOMIC DNA]</scope>
    <source>
        <strain evidence="4 5">OD-Hann</strain>
    </source>
</reference>
<dbReference type="InterPro" id="IPR051962">
    <property type="entry name" value="Cuticlin"/>
</dbReference>
<dbReference type="AlphaFoldDB" id="A0A0B1SGU1"/>
<sequence>MSVFKFPGDGNIIFQCKISICDMENGTSPCSSQVPPRCTKKQSSIAFREKRSAESQPQSNPLLTVDETAEVGNPSTGRSRRNVVPTKKGFVMTQEVETRTLNVLLSENIRPENSVKYCDIS</sequence>